<reference evidence="4 5" key="1">
    <citation type="submission" date="2020-05" db="EMBL/GenBank/DDBJ databases">
        <title>MicrobeNet Type strains.</title>
        <authorList>
            <person name="Nicholson A.C."/>
        </authorList>
    </citation>
    <scope>NUCLEOTIDE SEQUENCE [LARGE SCALE GENOMIC DNA]</scope>
    <source>
        <strain evidence="4 5">JCM 14282</strain>
    </source>
</reference>
<evidence type="ECO:0000256" key="1">
    <source>
        <dbReference type="ARBA" id="ARBA00022741"/>
    </source>
</evidence>
<dbReference type="SUPFAM" id="SSF46894">
    <property type="entry name" value="C-terminal effector domain of the bipartite response regulators"/>
    <property type="match status" value="1"/>
</dbReference>
<gene>
    <name evidence="4" type="ORF">HLA99_08360</name>
</gene>
<dbReference type="GO" id="GO:0004016">
    <property type="term" value="F:adenylate cyclase activity"/>
    <property type="evidence" value="ECO:0007669"/>
    <property type="project" value="TreeGrafter"/>
</dbReference>
<keyword evidence="5" id="KW-1185">Reference proteome</keyword>
<dbReference type="GO" id="GO:0006355">
    <property type="term" value="P:regulation of DNA-templated transcription"/>
    <property type="evidence" value="ECO:0007669"/>
    <property type="project" value="InterPro"/>
</dbReference>
<dbReference type="SUPFAM" id="SSF52540">
    <property type="entry name" value="P-loop containing nucleoside triphosphate hydrolases"/>
    <property type="match status" value="1"/>
</dbReference>
<dbReference type="PANTHER" id="PTHR16305">
    <property type="entry name" value="TESTICULAR SOLUBLE ADENYLYL CYCLASE"/>
    <property type="match status" value="1"/>
</dbReference>
<dbReference type="PROSITE" id="PS50043">
    <property type="entry name" value="HTH_LUXR_2"/>
    <property type="match status" value="1"/>
</dbReference>
<organism evidence="4 5">
    <name type="scientific">Microbacterium ulmi</name>
    <dbReference type="NCBI Taxonomy" id="179095"/>
    <lineage>
        <taxon>Bacteria</taxon>
        <taxon>Bacillati</taxon>
        <taxon>Actinomycetota</taxon>
        <taxon>Actinomycetes</taxon>
        <taxon>Micrococcales</taxon>
        <taxon>Microbacteriaceae</taxon>
        <taxon>Microbacterium</taxon>
    </lineage>
</organism>
<dbReference type="AlphaFoldDB" id="A0A7Y2M2F5"/>
<dbReference type="Pfam" id="PF00196">
    <property type="entry name" value="GerE"/>
    <property type="match status" value="1"/>
</dbReference>
<dbReference type="Pfam" id="PF13191">
    <property type="entry name" value="AAA_16"/>
    <property type="match status" value="1"/>
</dbReference>
<dbReference type="PRINTS" id="PR00038">
    <property type="entry name" value="HTHLUXR"/>
</dbReference>
<comment type="caution">
    <text evidence="4">The sequence shown here is derived from an EMBL/GenBank/DDBJ whole genome shotgun (WGS) entry which is preliminary data.</text>
</comment>
<protein>
    <submittedName>
        <fullName evidence="4">Helix-turn-helix domain-containing protein</fullName>
    </submittedName>
</protein>
<dbReference type="PANTHER" id="PTHR16305:SF35">
    <property type="entry name" value="TRANSCRIPTIONAL ACTIVATOR DOMAIN"/>
    <property type="match status" value="1"/>
</dbReference>
<dbReference type="InterPro" id="IPR041664">
    <property type="entry name" value="AAA_16"/>
</dbReference>
<dbReference type="EMBL" id="JABEMB010000009">
    <property type="protein sequence ID" value="NNH03858.1"/>
    <property type="molecule type" value="Genomic_DNA"/>
</dbReference>
<evidence type="ECO:0000313" key="4">
    <source>
        <dbReference type="EMBL" id="NNH03858.1"/>
    </source>
</evidence>
<dbReference type="GO" id="GO:0003677">
    <property type="term" value="F:DNA binding"/>
    <property type="evidence" value="ECO:0007669"/>
    <property type="project" value="InterPro"/>
</dbReference>
<dbReference type="CDD" id="cd06170">
    <property type="entry name" value="LuxR_C_like"/>
    <property type="match status" value="1"/>
</dbReference>
<accession>A0A7Y2M2F5</accession>
<dbReference type="Gene3D" id="1.10.10.10">
    <property type="entry name" value="Winged helix-like DNA-binding domain superfamily/Winged helix DNA-binding domain"/>
    <property type="match status" value="1"/>
</dbReference>
<keyword evidence="2" id="KW-0067">ATP-binding</keyword>
<dbReference type="InterPro" id="IPR016032">
    <property type="entry name" value="Sig_transdc_resp-reg_C-effctor"/>
</dbReference>
<dbReference type="InterPro" id="IPR027417">
    <property type="entry name" value="P-loop_NTPase"/>
</dbReference>
<dbReference type="GO" id="GO:0005524">
    <property type="term" value="F:ATP binding"/>
    <property type="evidence" value="ECO:0007669"/>
    <property type="project" value="UniProtKB-KW"/>
</dbReference>
<sequence>MERETLRALVASARNGASGAVLIDGDPGVGKTTLMDAVLDRLTAVRILRIVGYEVEAALPYAALQRLCRPLAPYVNELAPIQREALRVATGLAEGPAPERALVGLGILSLLARAGDDEPLVCVVDDAQHLDGESLDVLGFVARRLSAESVAMLFAAREDEAVARSLAGVPRLELAGLDAESAAAVLRDAVDGEIDPGVVADFVSFTDGNPLALRELGAQWSIEELTAVSIAHSPVPLGRRLEAHYSARVATLSHDARRWVLVAAAEATGDAAVVRAAAARLGLPPTASGEVEALHLVEIQGTVRFRHPLVRSAVYNGATDADRRAAHAALCIETSARGRREFAAWHAAAACGGPDAGVAAELAAVADLAGARGGFASRARLLARAAALSPEPTLRAERFVSAAEAAIAAGAGVLSRQLLARADRAALDPVGRGRLLVVEAMCAVYLADPLTVRDGLAALLCAADAFHGLAPDREQKALLIALNSSMTVEDRAIGADLEQLAIRMRAASDVESPCAVVLRATSAFALEEYEVAVPLLRTAVAMLDAMDDDDLLEVSALAVSPCIALWDCDAASRLLTRTVRAGTERGALREVDSALWVLSAVELSRVNPRRAGEHLAQAEELRRALGYADEQTVNAAYLAWQGGPRAVVEQIVHAMSESGYGGVVRMAVGALGIREIAEGEYHSAFDRLAGLIRRPYLQASHHHLAELVEAAVRSDNRAAARAAAATIDRYAAASGTTWVTGLAERCAALLADDADAERHFLASIETLDTHSHRGDCARSRLVYGEWLRRVRRRADARVQLVAARDVFTEVGADAFAERARRELTAAGAKPDESAAVVGPLTSQETAVARLAAQGATNADIGSALFISSNTVDYHLRKVFRKLGVTSRRQLAEHFPRS</sequence>
<dbReference type="GO" id="GO:0005737">
    <property type="term" value="C:cytoplasm"/>
    <property type="evidence" value="ECO:0007669"/>
    <property type="project" value="TreeGrafter"/>
</dbReference>
<dbReference type="Gene3D" id="3.40.50.300">
    <property type="entry name" value="P-loop containing nucleotide triphosphate hydrolases"/>
    <property type="match status" value="1"/>
</dbReference>
<evidence type="ECO:0000313" key="5">
    <source>
        <dbReference type="Proteomes" id="UP000543598"/>
    </source>
</evidence>
<dbReference type="Proteomes" id="UP000543598">
    <property type="component" value="Unassembled WGS sequence"/>
</dbReference>
<evidence type="ECO:0000256" key="2">
    <source>
        <dbReference type="ARBA" id="ARBA00022840"/>
    </source>
</evidence>
<proteinExistence type="predicted"/>
<dbReference type="InterPro" id="IPR000792">
    <property type="entry name" value="Tscrpt_reg_LuxR_C"/>
</dbReference>
<name>A0A7Y2M2F5_9MICO</name>
<evidence type="ECO:0000259" key="3">
    <source>
        <dbReference type="PROSITE" id="PS50043"/>
    </source>
</evidence>
<feature type="domain" description="HTH luxR-type" evidence="3">
    <location>
        <begin position="833"/>
        <end position="897"/>
    </location>
</feature>
<dbReference type="InterPro" id="IPR036388">
    <property type="entry name" value="WH-like_DNA-bd_sf"/>
</dbReference>
<keyword evidence="1" id="KW-0547">Nucleotide-binding</keyword>
<dbReference type="SMART" id="SM00421">
    <property type="entry name" value="HTH_LUXR"/>
    <property type="match status" value="1"/>
</dbReference>